<accession>A0A139HZ04</accession>
<dbReference type="OrthoDB" id="2130750at2759"/>
<dbReference type="Gene3D" id="3.30.200.20">
    <property type="entry name" value="Phosphorylase Kinase, domain 1"/>
    <property type="match status" value="1"/>
</dbReference>
<dbReference type="CDD" id="cd05154">
    <property type="entry name" value="ACAD10_11_N-like"/>
    <property type="match status" value="1"/>
</dbReference>
<dbReference type="Gene3D" id="3.90.1200.10">
    <property type="match status" value="1"/>
</dbReference>
<name>A0A139HZ04_9PEZI</name>
<dbReference type="EMBL" id="LFZN01000001">
    <property type="protein sequence ID" value="KXT07668.1"/>
    <property type="molecule type" value="Genomic_DNA"/>
</dbReference>
<feature type="domain" description="Aminoglycoside phosphotransferase" evidence="1">
    <location>
        <begin position="70"/>
        <end position="314"/>
    </location>
</feature>
<protein>
    <recommendedName>
        <fullName evidence="1">Aminoglycoside phosphotransferase domain-containing protein</fullName>
    </recommendedName>
</protein>
<dbReference type="PANTHER" id="PTHR47829:SF1">
    <property type="entry name" value="HAD FAMILY PHOSPHATASE"/>
    <property type="match status" value="1"/>
</dbReference>
<evidence type="ECO:0000313" key="2">
    <source>
        <dbReference type="EMBL" id="KXT07668.1"/>
    </source>
</evidence>
<comment type="caution">
    <text evidence="2">The sequence shown here is derived from an EMBL/GenBank/DDBJ whole genome shotgun (WGS) entry which is preliminary data.</text>
</comment>
<gene>
    <name evidence="2" type="ORF">AC578_10233</name>
</gene>
<evidence type="ECO:0000259" key="1">
    <source>
        <dbReference type="Pfam" id="PF01636"/>
    </source>
</evidence>
<dbReference type="Proteomes" id="UP000070133">
    <property type="component" value="Unassembled WGS sequence"/>
</dbReference>
<dbReference type="SUPFAM" id="SSF56112">
    <property type="entry name" value="Protein kinase-like (PK-like)"/>
    <property type="match status" value="1"/>
</dbReference>
<organism evidence="2 3">
    <name type="scientific">Pseudocercospora eumusae</name>
    <dbReference type="NCBI Taxonomy" id="321146"/>
    <lineage>
        <taxon>Eukaryota</taxon>
        <taxon>Fungi</taxon>
        <taxon>Dikarya</taxon>
        <taxon>Ascomycota</taxon>
        <taxon>Pezizomycotina</taxon>
        <taxon>Dothideomycetes</taxon>
        <taxon>Dothideomycetidae</taxon>
        <taxon>Mycosphaerellales</taxon>
        <taxon>Mycosphaerellaceae</taxon>
        <taxon>Pseudocercospora</taxon>
    </lineage>
</organism>
<sequence>MWRAKTRGTLCIFGACSTSLFYHSSHQHVLSSTPACHTQSMAGPIRQQIDLDSLAKYIDSNVPEIKTPLDVKQFGYGQSNPTYLLTDSHKNKYVMRKKPPGKLLSKTAHQVDREYRIIKALQPTDVPVPKAICLCEDSNIIGTSFYIMSFLNGRIFADPSIPNVSPTERTEMWKSAVTTLAKFHTVKPSSVNMSDFGRPNNFYNRQLKTFATLSIAQAETKDIETGEPVGKIPHYDDMVKFFGNPQTQPTDRGTFVHGDYKIDNMVFHPTKPHVIGVLDWEMATIGHPLSDVVNLTAPWVHTGIRSLRANDAFKAGVTPGLPTREKVLEWYHAVVDWEFSKQEVIWGDAFGLYRGAVICQGIAARYAVRQASSANAKEFGAQAGPFGEMAWKAVQDCQRQGEKDGNVKTKL</sequence>
<reference evidence="2 3" key="1">
    <citation type="submission" date="2015-07" db="EMBL/GenBank/DDBJ databases">
        <title>Comparative genomics of the Sigatoka disease complex on banana suggests a link between parallel evolutionary changes in Pseudocercospora fijiensis and Pseudocercospora eumusae and increased virulence on the banana host.</title>
        <authorList>
            <person name="Chang T.-C."/>
            <person name="Salvucci A."/>
            <person name="Crous P.W."/>
            <person name="Stergiopoulos I."/>
        </authorList>
    </citation>
    <scope>NUCLEOTIDE SEQUENCE [LARGE SCALE GENOMIC DNA]</scope>
    <source>
        <strain evidence="2 3">CBS 114824</strain>
    </source>
</reference>
<evidence type="ECO:0000313" key="3">
    <source>
        <dbReference type="Proteomes" id="UP000070133"/>
    </source>
</evidence>
<dbReference type="InterPro" id="IPR002575">
    <property type="entry name" value="Aminoglycoside_PTrfase"/>
</dbReference>
<dbReference type="AlphaFoldDB" id="A0A139HZ04"/>
<dbReference type="PANTHER" id="PTHR47829">
    <property type="entry name" value="HYDROLASE, PUTATIVE (AFU_ORTHOLOGUE AFUA_1G12880)-RELATED"/>
    <property type="match status" value="1"/>
</dbReference>
<dbReference type="InterPro" id="IPR011009">
    <property type="entry name" value="Kinase-like_dom_sf"/>
</dbReference>
<keyword evidence="3" id="KW-1185">Reference proteome</keyword>
<proteinExistence type="predicted"/>
<dbReference type="STRING" id="321146.A0A139HZ04"/>
<dbReference type="Pfam" id="PF01636">
    <property type="entry name" value="APH"/>
    <property type="match status" value="1"/>
</dbReference>
<dbReference type="InterPro" id="IPR052898">
    <property type="entry name" value="ACAD10-like"/>
</dbReference>
<dbReference type="InterPro" id="IPR041726">
    <property type="entry name" value="ACAD10_11_N"/>
</dbReference>